<dbReference type="GO" id="GO:0009922">
    <property type="term" value="F:fatty acid elongase activity"/>
    <property type="evidence" value="ECO:0007669"/>
    <property type="project" value="UniProtKB-EC"/>
</dbReference>
<dbReference type="GO" id="GO:0005789">
    <property type="term" value="C:endoplasmic reticulum membrane"/>
    <property type="evidence" value="ECO:0007669"/>
    <property type="project" value="TreeGrafter"/>
</dbReference>
<evidence type="ECO:0000256" key="4">
    <source>
        <dbReference type="ARBA" id="ARBA00022692"/>
    </source>
</evidence>
<dbReference type="PANTHER" id="PTHR11157">
    <property type="entry name" value="FATTY ACID ACYL TRANSFERASE-RELATED"/>
    <property type="match status" value="1"/>
</dbReference>
<evidence type="ECO:0000256" key="3">
    <source>
        <dbReference type="ARBA" id="ARBA00022679"/>
    </source>
</evidence>
<evidence type="ECO:0000256" key="1">
    <source>
        <dbReference type="ARBA" id="ARBA00004141"/>
    </source>
</evidence>
<feature type="transmembrane region" description="Helical" evidence="10">
    <location>
        <begin position="38"/>
        <end position="59"/>
    </location>
</feature>
<comment type="caution">
    <text evidence="11">The sequence shown here is derived from an EMBL/GenBank/DDBJ whole genome shotgun (WGS) entry which is preliminary data.</text>
</comment>
<keyword evidence="5 10" id="KW-0276">Fatty acid metabolism</keyword>
<feature type="transmembrane region" description="Helical" evidence="10">
    <location>
        <begin position="210"/>
        <end position="232"/>
    </location>
</feature>
<feature type="transmembrane region" description="Helical" evidence="10">
    <location>
        <begin position="384"/>
        <end position="403"/>
    </location>
</feature>
<accession>A0AAE1LST6</accession>
<feature type="transmembrane region" description="Helical" evidence="10">
    <location>
        <begin position="241"/>
        <end position="262"/>
    </location>
</feature>
<comment type="caution">
    <text evidence="10">Lacks conserved residue(s) required for the propagation of feature annotation.</text>
</comment>
<proteinExistence type="inferred from homology"/>
<dbReference type="EC" id="2.3.1.199" evidence="10"/>
<feature type="transmembrane region" description="Helical" evidence="10">
    <location>
        <begin position="477"/>
        <end position="500"/>
    </location>
</feature>
<evidence type="ECO:0000256" key="2">
    <source>
        <dbReference type="ARBA" id="ARBA00022516"/>
    </source>
</evidence>
<keyword evidence="8 10" id="KW-0472">Membrane</keyword>
<keyword evidence="6 10" id="KW-1133">Transmembrane helix</keyword>
<comment type="catalytic activity">
    <reaction evidence="10">
        <text>a very-long-chain acyl-CoA + malonyl-CoA + H(+) = a very-long-chain 3-oxoacyl-CoA + CO2 + CoA</text>
        <dbReference type="Rhea" id="RHEA:32727"/>
        <dbReference type="ChEBI" id="CHEBI:15378"/>
        <dbReference type="ChEBI" id="CHEBI:16526"/>
        <dbReference type="ChEBI" id="CHEBI:57287"/>
        <dbReference type="ChEBI" id="CHEBI:57384"/>
        <dbReference type="ChEBI" id="CHEBI:90725"/>
        <dbReference type="ChEBI" id="CHEBI:90736"/>
        <dbReference type="EC" id="2.3.1.199"/>
    </reaction>
</comment>
<dbReference type="AlphaFoldDB" id="A0AAE1LST6"/>
<keyword evidence="4 10" id="KW-0812">Transmembrane</keyword>
<keyword evidence="12" id="KW-1185">Reference proteome</keyword>
<dbReference type="Proteomes" id="UP001219518">
    <property type="component" value="Unassembled WGS sequence"/>
</dbReference>
<gene>
    <name evidence="11" type="ORF">KUF71_005174</name>
</gene>
<keyword evidence="7 10" id="KW-0443">Lipid metabolism</keyword>
<evidence type="ECO:0000256" key="6">
    <source>
        <dbReference type="ARBA" id="ARBA00022989"/>
    </source>
</evidence>
<evidence type="ECO:0000256" key="10">
    <source>
        <dbReference type="RuleBase" id="RU361115"/>
    </source>
</evidence>
<dbReference type="PANTHER" id="PTHR11157:SF21">
    <property type="entry name" value="ELONGATION OF VERY LONG CHAIN FATTY ACIDS PROTEIN"/>
    <property type="match status" value="1"/>
</dbReference>
<feature type="transmembrane region" description="Helical" evidence="10">
    <location>
        <begin position="80"/>
        <end position="101"/>
    </location>
</feature>
<feature type="transmembrane region" description="Helical" evidence="10">
    <location>
        <begin position="540"/>
        <end position="561"/>
    </location>
</feature>
<protein>
    <recommendedName>
        <fullName evidence="10">Elongation of very long chain fatty acids protein</fullName>
        <ecNumber evidence="10">2.3.1.199</ecNumber>
    </recommendedName>
    <alternativeName>
        <fullName evidence="10">Very-long-chain 3-oxoacyl-CoA synthase</fullName>
    </alternativeName>
</protein>
<evidence type="ECO:0000313" key="11">
    <source>
        <dbReference type="EMBL" id="KAK3930440.1"/>
    </source>
</evidence>
<name>A0AAE1LST6_9NEOP</name>
<feature type="transmembrane region" description="Helical" evidence="10">
    <location>
        <begin position="176"/>
        <end position="198"/>
    </location>
</feature>
<evidence type="ECO:0000256" key="8">
    <source>
        <dbReference type="ARBA" id="ARBA00023136"/>
    </source>
</evidence>
<keyword evidence="2 10" id="KW-0444">Lipid biosynthesis</keyword>
<dbReference type="GO" id="GO:0034625">
    <property type="term" value="P:fatty acid elongation, monounsaturated fatty acid"/>
    <property type="evidence" value="ECO:0007669"/>
    <property type="project" value="TreeGrafter"/>
</dbReference>
<feature type="transmembrane region" description="Helical" evidence="10">
    <location>
        <begin position="152"/>
        <end position="169"/>
    </location>
</feature>
<dbReference type="GO" id="GO:0030148">
    <property type="term" value="P:sphingolipid biosynthetic process"/>
    <property type="evidence" value="ECO:0007669"/>
    <property type="project" value="TreeGrafter"/>
</dbReference>
<evidence type="ECO:0000313" key="12">
    <source>
        <dbReference type="Proteomes" id="UP001219518"/>
    </source>
</evidence>
<evidence type="ECO:0000256" key="9">
    <source>
        <dbReference type="ARBA" id="ARBA00023160"/>
    </source>
</evidence>
<sequence length="607" mass="69406">MDYTMAWSASAMAALISSAIRGYDFLFYELADPRTNQLPLIGNPFHGLAILGFYLYFVLNLGPRLMEGREPFNVKPIMTAFNIFQIGSSVFIFYKIAWYVWFYMTLKFIDLLDTVSATDTDTEKQQTTHSPEHSVVFIVLRKNQRQVTFLHVYHHTGVAMALWGAVKYYPGGHGTLMGLVNSFVHSIMYGYYLLTTIAPEYKKSIWWKKYITIMQLVQFVILGLHALAIVFIPNCEYQPKFVYVAIMVPQNFFMFMLFYNFYVQAYGSGAKNKSKAASRCTYSGAQCWPWVVLHECGEDRVQLITSPKKAGSAPVRLGSAASPVQADTAAVILADVDPSWPAQVPDFYRWSDLPYNMSAIVQTVVRNYHDIVRETKVDPMVDSWFLMGSPLPILSILAVYLWFVLKAGPAFMASRKPYNLQPILILYNGYQVLFSLWLCTMPLRVNAIPYLLKHGCHPLQNQHNPFTIAYLPGEQGVVIGFLNSVVHVVLYTYYLIAALGPKYQKYLWWKKYVTKIQLAQFCIMLLYLGTLLLFDCRLPKALTFFFVGNVVIFLFLFADFYRKAYARRPSRNQQQEENKVTASSSSRNTVTVLPVNGLSKRKLHTAQ</sequence>
<dbReference type="InterPro" id="IPR030457">
    <property type="entry name" value="ELO_CS"/>
</dbReference>
<dbReference type="GO" id="GO:0034626">
    <property type="term" value="P:fatty acid elongation, polyunsaturated fatty acid"/>
    <property type="evidence" value="ECO:0007669"/>
    <property type="project" value="TreeGrafter"/>
</dbReference>
<dbReference type="InterPro" id="IPR002076">
    <property type="entry name" value="ELO_fam"/>
</dbReference>
<comment type="similarity">
    <text evidence="10">Belongs to the ELO family.</text>
</comment>
<organism evidence="11 12">
    <name type="scientific">Frankliniella fusca</name>
    <dbReference type="NCBI Taxonomy" id="407009"/>
    <lineage>
        <taxon>Eukaryota</taxon>
        <taxon>Metazoa</taxon>
        <taxon>Ecdysozoa</taxon>
        <taxon>Arthropoda</taxon>
        <taxon>Hexapoda</taxon>
        <taxon>Insecta</taxon>
        <taxon>Pterygota</taxon>
        <taxon>Neoptera</taxon>
        <taxon>Paraneoptera</taxon>
        <taxon>Thysanoptera</taxon>
        <taxon>Terebrantia</taxon>
        <taxon>Thripoidea</taxon>
        <taxon>Thripidae</taxon>
        <taxon>Frankliniella</taxon>
    </lineage>
</organism>
<comment type="subcellular location">
    <subcellularLocation>
        <location evidence="1">Membrane</location>
        <topology evidence="1">Multi-pass membrane protein</topology>
    </subcellularLocation>
</comment>
<dbReference type="GO" id="GO:0019367">
    <property type="term" value="P:fatty acid elongation, saturated fatty acid"/>
    <property type="evidence" value="ECO:0007669"/>
    <property type="project" value="TreeGrafter"/>
</dbReference>
<dbReference type="EMBL" id="JAHWGI010001411">
    <property type="protein sequence ID" value="KAK3930440.1"/>
    <property type="molecule type" value="Genomic_DNA"/>
</dbReference>
<reference evidence="11" key="1">
    <citation type="submission" date="2021-07" db="EMBL/GenBank/DDBJ databases">
        <authorList>
            <person name="Catto M.A."/>
            <person name="Jacobson A."/>
            <person name="Kennedy G."/>
            <person name="Labadie P."/>
            <person name="Hunt B.G."/>
            <person name="Srinivasan R."/>
        </authorList>
    </citation>
    <scope>NUCLEOTIDE SEQUENCE</scope>
    <source>
        <strain evidence="11">PL_HMW_Pooled</strain>
        <tissue evidence="11">Head</tissue>
    </source>
</reference>
<evidence type="ECO:0000256" key="5">
    <source>
        <dbReference type="ARBA" id="ARBA00022832"/>
    </source>
</evidence>
<keyword evidence="9 10" id="KW-0275">Fatty acid biosynthesis</keyword>
<dbReference type="PROSITE" id="PS01188">
    <property type="entry name" value="ELO"/>
    <property type="match status" value="1"/>
</dbReference>
<evidence type="ECO:0000256" key="7">
    <source>
        <dbReference type="ARBA" id="ARBA00023098"/>
    </source>
</evidence>
<reference evidence="11" key="2">
    <citation type="journal article" date="2023" name="BMC Genomics">
        <title>Pest status, molecular evolution, and epigenetic factors derived from the genome assembly of Frankliniella fusca, a thysanopteran phytovirus vector.</title>
        <authorList>
            <person name="Catto M.A."/>
            <person name="Labadie P.E."/>
            <person name="Jacobson A.L."/>
            <person name="Kennedy G.G."/>
            <person name="Srinivasan R."/>
            <person name="Hunt B.G."/>
        </authorList>
    </citation>
    <scope>NUCLEOTIDE SEQUENCE</scope>
    <source>
        <strain evidence="11">PL_HMW_Pooled</strain>
    </source>
</reference>
<dbReference type="GO" id="GO:0042761">
    <property type="term" value="P:very long-chain fatty acid biosynthetic process"/>
    <property type="evidence" value="ECO:0007669"/>
    <property type="project" value="TreeGrafter"/>
</dbReference>
<feature type="transmembrane region" description="Helical" evidence="10">
    <location>
        <begin position="512"/>
        <end position="534"/>
    </location>
</feature>
<dbReference type="Pfam" id="PF01151">
    <property type="entry name" value="ELO"/>
    <property type="match status" value="4"/>
</dbReference>
<keyword evidence="3 10" id="KW-0808">Transferase</keyword>